<dbReference type="EMBL" id="QGLE01000001">
    <property type="protein sequence ID" value="PWR25658.1"/>
    <property type="molecule type" value="Genomic_DNA"/>
</dbReference>
<sequence>MEAAVVSVATLRGLWQRSLIAWPDGLRDTTTSVYWLQGPSFYADLRQPAGRPDLSGIRCLDDLDREGLMWLAGQEGFAGELTFDGTCFEWARALDFQPKSPYSDCGFLHFEGDVLVERGRDVAYVEHWHRGPEATLPSCAVRLTEAGGRRAAFLVRAGDQFMFARDRATPLPEADSLADIVKAAPDMAHARDLLDCELSFGHVGDDGWLITRSSLPYREGMGLAPVTGHGGALLLTADVARDGTPISREWQIEALQGVLTDLVDFSALRPTALAR</sequence>
<evidence type="ECO:0000313" key="1">
    <source>
        <dbReference type="EMBL" id="PWR25658.1"/>
    </source>
</evidence>
<reference evidence="1 2" key="1">
    <citation type="submission" date="2018-05" db="EMBL/GenBank/DDBJ databases">
        <title>Zavarzinia sp. HR-AS.</title>
        <authorList>
            <person name="Lee Y."/>
            <person name="Jeon C.O."/>
        </authorList>
    </citation>
    <scope>NUCLEOTIDE SEQUENCE [LARGE SCALE GENOMIC DNA]</scope>
    <source>
        <strain evidence="1 2">HR-AS</strain>
    </source>
</reference>
<comment type="caution">
    <text evidence="1">The sequence shown here is derived from an EMBL/GenBank/DDBJ whole genome shotgun (WGS) entry which is preliminary data.</text>
</comment>
<accession>A0A317EF55</accession>
<name>A0A317EF55_9PROT</name>
<proteinExistence type="predicted"/>
<evidence type="ECO:0000313" key="2">
    <source>
        <dbReference type="Proteomes" id="UP000245461"/>
    </source>
</evidence>
<dbReference type="Proteomes" id="UP000245461">
    <property type="component" value="Unassembled WGS sequence"/>
</dbReference>
<organism evidence="1 2">
    <name type="scientific">Zavarzinia aquatilis</name>
    <dbReference type="NCBI Taxonomy" id="2211142"/>
    <lineage>
        <taxon>Bacteria</taxon>
        <taxon>Pseudomonadati</taxon>
        <taxon>Pseudomonadota</taxon>
        <taxon>Alphaproteobacteria</taxon>
        <taxon>Rhodospirillales</taxon>
        <taxon>Zavarziniaceae</taxon>
        <taxon>Zavarzinia</taxon>
    </lineage>
</organism>
<gene>
    <name evidence="1" type="ORF">DKG74_01460</name>
</gene>
<protein>
    <submittedName>
        <fullName evidence="1">Uncharacterized protein</fullName>
    </submittedName>
</protein>
<dbReference type="AlphaFoldDB" id="A0A317EF55"/>
<keyword evidence="2" id="KW-1185">Reference proteome</keyword>